<reference evidence="2 3" key="1">
    <citation type="submission" date="2019-08" db="EMBL/GenBank/DDBJ databases">
        <title>Actinomadura sp. nov. CYP1-5 isolated from mountain soil.</title>
        <authorList>
            <person name="Songsumanus A."/>
            <person name="Kuncharoen N."/>
            <person name="Kudo T."/>
            <person name="Yuki M."/>
            <person name="Igarashi Y."/>
            <person name="Tanasupawat S."/>
        </authorList>
    </citation>
    <scope>NUCLEOTIDE SEQUENCE [LARGE SCALE GENOMIC DNA]</scope>
    <source>
        <strain evidence="2 3">JCM 14158</strain>
    </source>
</reference>
<evidence type="ECO:0000259" key="1">
    <source>
        <dbReference type="Pfam" id="PF02557"/>
    </source>
</evidence>
<dbReference type="Pfam" id="PF02557">
    <property type="entry name" value="VanY"/>
    <property type="match status" value="1"/>
</dbReference>
<keyword evidence="3" id="KW-1185">Reference proteome</keyword>
<gene>
    <name evidence="2" type="ORF">FXF69_16400</name>
</gene>
<dbReference type="AlphaFoldDB" id="A0A5D0NRP1"/>
<proteinExistence type="predicted"/>
<name>A0A5D0NRP1_9ACTN</name>
<dbReference type="EMBL" id="VSFG01000002">
    <property type="protein sequence ID" value="TYB46771.1"/>
    <property type="molecule type" value="Genomic_DNA"/>
</dbReference>
<dbReference type="InterPro" id="IPR003709">
    <property type="entry name" value="VanY-like_core_dom"/>
</dbReference>
<accession>A0A5D0NRP1</accession>
<dbReference type="SUPFAM" id="SSF55166">
    <property type="entry name" value="Hedgehog/DD-peptidase"/>
    <property type="match status" value="1"/>
</dbReference>
<protein>
    <submittedName>
        <fullName evidence="2">M15 family metallopeptidase</fullName>
    </submittedName>
</protein>
<dbReference type="InterPro" id="IPR009045">
    <property type="entry name" value="Zn_M74/Hedgehog-like"/>
</dbReference>
<dbReference type="InterPro" id="IPR052179">
    <property type="entry name" value="DD-CPase-like"/>
</dbReference>
<comment type="caution">
    <text evidence="2">The sequence shown here is derived from an EMBL/GenBank/DDBJ whole genome shotgun (WGS) entry which is preliminary data.</text>
</comment>
<feature type="domain" description="D-alanyl-D-alanine carboxypeptidase-like core" evidence="1">
    <location>
        <begin position="33"/>
        <end position="125"/>
    </location>
</feature>
<evidence type="ECO:0000313" key="3">
    <source>
        <dbReference type="Proteomes" id="UP000323380"/>
    </source>
</evidence>
<sequence>MNHSASLSESDGAIPSGVTVSVFDDGAPAVEGLDPDLRAALRRAAADAESAGVRLRVNSGWRSPEHQRRLLREAVARYGSADEAARWVATPETSAHVSGEAVDIGPPDAAAWLCEHGAAYGLCQIYRNEPWHFELRPDAVGNGCPPMYADPTEDPRMRR</sequence>
<dbReference type="PANTHER" id="PTHR34385">
    <property type="entry name" value="D-ALANYL-D-ALANINE CARBOXYPEPTIDASE"/>
    <property type="match status" value="1"/>
</dbReference>
<organism evidence="2 3">
    <name type="scientific">Actinomadura chibensis</name>
    <dbReference type="NCBI Taxonomy" id="392828"/>
    <lineage>
        <taxon>Bacteria</taxon>
        <taxon>Bacillati</taxon>
        <taxon>Actinomycetota</taxon>
        <taxon>Actinomycetes</taxon>
        <taxon>Streptosporangiales</taxon>
        <taxon>Thermomonosporaceae</taxon>
        <taxon>Actinomadura</taxon>
    </lineage>
</organism>
<evidence type="ECO:0000313" key="2">
    <source>
        <dbReference type="EMBL" id="TYB46771.1"/>
    </source>
</evidence>
<dbReference type="STRING" id="1220554.GCA_001552135_06908"/>
<dbReference type="GO" id="GO:0008233">
    <property type="term" value="F:peptidase activity"/>
    <property type="evidence" value="ECO:0007669"/>
    <property type="project" value="InterPro"/>
</dbReference>
<dbReference type="PANTHER" id="PTHR34385:SF1">
    <property type="entry name" value="PEPTIDOGLYCAN L-ALANYL-D-GLUTAMATE ENDOPEPTIDASE CWLK"/>
    <property type="match status" value="1"/>
</dbReference>
<dbReference type="Proteomes" id="UP000323380">
    <property type="component" value="Unassembled WGS sequence"/>
</dbReference>
<dbReference type="GO" id="GO:0006508">
    <property type="term" value="P:proteolysis"/>
    <property type="evidence" value="ECO:0007669"/>
    <property type="project" value="InterPro"/>
</dbReference>
<dbReference type="Gene3D" id="3.30.1380.10">
    <property type="match status" value="1"/>
</dbReference>
<dbReference type="CDD" id="cd14846">
    <property type="entry name" value="Peptidase_M15_like"/>
    <property type="match status" value="1"/>
</dbReference>